<dbReference type="PROSITE" id="PS51462">
    <property type="entry name" value="NUDIX"/>
    <property type="match status" value="1"/>
</dbReference>
<dbReference type="CDD" id="cd18886">
    <property type="entry name" value="NUDIX_MutT_Nudt1"/>
    <property type="match status" value="1"/>
</dbReference>
<evidence type="ECO:0000256" key="2">
    <source>
        <dbReference type="ARBA" id="ARBA00022801"/>
    </source>
</evidence>
<dbReference type="InterPro" id="IPR000086">
    <property type="entry name" value="NUDIX_hydrolase_dom"/>
</dbReference>
<evidence type="ECO:0000313" key="5">
    <source>
        <dbReference type="Proteomes" id="UP000784880"/>
    </source>
</evidence>
<dbReference type="InterPro" id="IPR020084">
    <property type="entry name" value="NUDIX_hydrolase_CS"/>
</dbReference>
<dbReference type="PANTHER" id="PTHR43046:SF2">
    <property type="entry name" value="8-OXO-DGTP DIPHOSPHATASE-RELATED"/>
    <property type="match status" value="1"/>
</dbReference>
<evidence type="ECO:0000313" key="4">
    <source>
        <dbReference type="EMBL" id="MBU9712113.1"/>
    </source>
</evidence>
<keyword evidence="2" id="KW-0378">Hydrolase</keyword>
<gene>
    <name evidence="4" type="ORF">KS419_10210</name>
</gene>
<reference evidence="4 5" key="1">
    <citation type="submission" date="2021-06" db="EMBL/GenBank/DDBJ databases">
        <title>Bacillus sp. RD4P76, an endophyte from a halophyte.</title>
        <authorList>
            <person name="Sun J.-Q."/>
        </authorList>
    </citation>
    <scope>NUCLEOTIDE SEQUENCE [LARGE SCALE GENOMIC DNA]</scope>
    <source>
        <strain evidence="4 5">CGMCC 1.15917</strain>
    </source>
</reference>
<dbReference type="PROSITE" id="PS00893">
    <property type="entry name" value="NUDIX_BOX"/>
    <property type="match status" value="1"/>
</dbReference>
<protein>
    <submittedName>
        <fullName evidence="4">8-oxo-dGTP diphosphatase</fullName>
    </submittedName>
</protein>
<feature type="domain" description="Nudix hydrolase" evidence="3">
    <location>
        <begin position="1"/>
        <end position="125"/>
    </location>
</feature>
<comment type="cofactor">
    <cofactor evidence="1">
        <name>Mg(2+)</name>
        <dbReference type="ChEBI" id="CHEBI:18420"/>
    </cofactor>
</comment>
<evidence type="ECO:0000259" key="3">
    <source>
        <dbReference type="PROSITE" id="PS51462"/>
    </source>
</evidence>
<dbReference type="Proteomes" id="UP000784880">
    <property type="component" value="Unassembled WGS sequence"/>
</dbReference>
<dbReference type="Pfam" id="PF00293">
    <property type="entry name" value="NUDIX"/>
    <property type="match status" value="1"/>
</dbReference>
<sequence length="163" mass="18952">MQRVTNCILTDQDKVLTLKKPKRGWWVAPGGKMETGESIRETVIREFWEETGITLNDPDLKGVFTILIEENGEIVDEWMMFTFHSTDFKGELLKESPEGILAWHPKEMVKDLPMAAGDYHIWKHVLTGEGIMYGTFHYTKDFELLAYRFDVNGKHIKKSMLEK</sequence>
<proteinExistence type="predicted"/>
<keyword evidence="5" id="KW-1185">Reference proteome</keyword>
<name>A0ABS6JF26_9BACI</name>
<dbReference type="RefSeq" id="WP_217066304.1">
    <property type="nucleotide sequence ID" value="NZ_JAHQCS010000093.1"/>
</dbReference>
<comment type="caution">
    <text evidence="4">The sequence shown here is derived from an EMBL/GenBank/DDBJ whole genome shotgun (WGS) entry which is preliminary data.</text>
</comment>
<dbReference type="PANTHER" id="PTHR43046">
    <property type="entry name" value="GDP-MANNOSE MANNOSYL HYDROLASE"/>
    <property type="match status" value="1"/>
</dbReference>
<evidence type="ECO:0000256" key="1">
    <source>
        <dbReference type="ARBA" id="ARBA00001946"/>
    </source>
</evidence>
<dbReference type="EMBL" id="JAHQCS010000093">
    <property type="protein sequence ID" value="MBU9712113.1"/>
    <property type="molecule type" value="Genomic_DNA"/>
</dbReference>
<accession>A0ABS6JF26</accession>
<organism evidence="4 5">
    <name type="scientific">Evansella tamaricis</name>
    <dbReference type="NCBI Taxonomy" id="2069301"/>
    <lineage>
        <taxon>Bacteria</taxon>
        <taxon>Bacillati</taxon>
        <taxon>Bacillota</taxon>
        <taxon>Bacilli</taxon>
        <taxon>Bacillales</taxon>
        <taxon>Bacillaceae</taxon>
        <taxon>Evansella</taxon>
    </lineage>
</organism>